<evidence type="ECO:0000313" key="8">
    <source>
        <dbReference type="EMBL" id="VVD78231.1"/>
    </source>
</evidence>
<dbReference type="CDD" id="cd03293">
    <property type="entry name" value="ABC_NrtD_SsuB_transporters"/>
    <property type="match status" value="1"/>
</dbReference>
<evidence type="ECO:0000256" key="5">
    <source>
        <dbReference type="ARBA" id="ARBA00022741"/>
    </source>
</evidence>
<accession>A0A5E4ST20</accession>
<keyword evidence="8" id="KW-0378">Hydrolase</keyword>
<evidence type="ECO:0000259" key="7">
    <source>
        <dbReference type="PROSITE" id="PS50893"/>
    </source>
</evidence>
<keyword evidence="6 8" id="KW-0067">ATP-binding</keyword>
<dbReference type="InterPro" id="IPR003439">
    <property type="entry name" value="ABC_transporter-like_ATP-bd"/>
</dbReference>
<evidence type="ECO:0000313" key="9">
    <source>
        <dbReference type="Proteomes" id="UP000333828"/>
    </source>
</evidence>
<dbReference type="RefSeq" id="WP_150683081.1">
    <property type="nucleotide sequence ID" value="NZ_CABPSI010000001.1"/>
</dbReference>
<dbReference type="EC" id="3.6.3.-" evidence="8"/>
<dbReference type="SUPFAM" id="SSF52540">
    <property type="entry name" value="P-loop containing nucleoside triphosphate hydrolases"/>
    <property type="match status" value="1"/>
</dbReference>
<proteinExistence type="inferred from homology"/>
<dbReference type="GO" id="GO:0016887">
    <property type="term" value="F:ATP hydrolysis activity"/>
    <property type="evidence" value="ECO:0007669"/>
    <property type="project" value="InterPro"/>
</dbReference>
<dbReference type="EMBL" id="CABPSI010000001">
    <property type="protein sequence ID" value="VVD78231.1"/>
    <property type="molecule type" value="Genomic_DNA"/>
</dbReference>
<evidence type="ECO:0000256" key="1">
    <source>
        <dbReference type="ARBA" id="ARBA00005417"/>
    </source>
</evidence>
<keyword evidence="3" id="KW-1003">Cell membrane</keyword>
<keyword evidence="4" id="KW-0997">Cell inner membrane</keyword>
<dbReference type="InterPro" id="IPR017871">
    <property type="entry name" value="ABC_transporter-like_CS"/>
</dbReference>
<keyword evidence="2" id="KW-0813">Transport</keyword>
<dbReference type="PANTHER" id="PTHR42788">
    <property type="entry name" value="TAURINE IMPORT ATP-BINDING PROTEIN-RELATED"/>
    <property type="match status" value="1"/>
</dbReference>
<reference evidence="8 9" key="1">
    <citation type="submission" date="2019-08" db="EMBL/GenBank/DDBJ databases">
        <authorList>
            <person name="Peeters C."/>
        </authorList>
    </citation>
    <scope>NUCLEOTIDE SEQUENCE [LARGE SCALE GENOMIC DNA]</scope>
    <source>
        <strain evidence="8 9">LMG 31115</strain>
    </source>
</reference>
<keyword evidence="5" id="KW-0547">Nucleotide-binding</keyword>
<organism evidence="8 9">
    <name type="scientific">Pandoraea iniqua</name>
    <dbReference type="NCBI Taxonomy" id="2508288"/>
    <lineage>
        <taxon>Bacteria</taxon>
        <taxon>Pseudomonadati</taxon>
        <taxon>Pseudomonadota</taxon>
        <taxon>Betaproteobacteria</taxon>
        <taxon>Burkholderiales</taxon>
        <taxon>Burkholderiaceae</taxon>
        <taxon>Pandoraea</taxon>
    </lineage>
</organism>
<evidence type="ECO:0000256" key="6">
    <source>
        <dbReference type="ARBA" id="ARBA00022840"/>
    </source>
</evidence>
<sequence length="286" mass="31089">MNALRDAAHAIASQASAASAAQSVVQPASKPFAEIEGVSKVYPPRGKNAQTVALESVSCSFKAGQLVALLGPSGCGKTTLLRVVAGLTRPTTGVVRIDGQPITGAQRDFGIVFQSANLMPWRNVLTNVLFPMEILGRADAAAKSRARELLELVGLASFAEARPHELSGGMQQRVALCRALIHAPRLLLMDEPFGALDDFTRMEMHDLLLNVREHTRAAVMFVTHSISEAIYLSDQVLVFSRRPAKIAERIDIDLPYPRTQEMRFTPQFTAYERHASASLGVVKCQK</sequence>
<dbReference type="InterPro" id="IPR050166">
    <property type="entry name" value="ABC_transporter_ATP-bind"/>
</dbReference>
<feature type="domain" description="ABC transporter" evidence="7">
    <location>
        <begin position="33"/>
        <end position="266"/>
    </location>
</feature>
<dbReference type="PROSITE" id="PS50893">
    <property type="entry name" value="ABC_TRANSPORTER_2"/>
    <property type="match status" value="1"/>
</dbReference>
<dbReference type="InterPro" id="IPR027417">
    <property type="entry name" value="P-loop_NTPase"/>
</dbReference>
<name>A0A5E4ST20_9BURK</name>
<comment type="similarity">
    <text evidence="1">Belongs to the ABC transporter superfamily.</text>
</comment>
<evidence type="ECO:0000256" key="3">
    <source>
        <dbReference type="ARBA" id="ARBA00022475"/>
    </source>
</evidence>
<dbReference type="AlphaFoldDB" id="A0A5E4ST20"/>
<dbReference type="GO" id="GO:0005524">
    <property type="term" value="F:ATP binding"/>
    <property type="evidence" value="ECO:0007669"/>
    <property type="project" value="UniProtKB-KW"/>
</dbReference>
<dbReference type="Proteomes" id="UP000333828">
    <property type="component" value="Unassembled WGS sequence"/>
</dbReference>
<dbReference type="PANTHER" id="PTHR42788:SF13">
    <property type="entry name" value="ALIPHATIC SULFONATES IMPORT ATP-BINDING PROTEIN SSUB"/>
    <property type="match status" value="1"/>
</dbReference>
<evidence type="ECO:0000256" key="2">
    <source>
        <dbReference type="ARBA" id="ARBA00022448"/>
    </source>
</evidence>
<dbReference type="PROSITE" id="PS00211">
    <property type="entry name" value="ABC_TRANSPORTER_1"/>
    <property type="match status" value="1"/>
</dbReference>
<dbReference type="Gene3D" id="3.40.50.300">
    <property type="entry name" value="P-loop containing nucleotide triphosphate hydrolases"/>
    <property type="match status" value="1"/>
</dbReference>
<keyword evidence="4" id="KW-0472">Membrane</keyword>
<keyword evidence="9" id="KW-1185">Reference proteome</keyword>
<gene>
    <name evidence="8" type="primary">ssuB_1</name>
    <name evidence="8" type="ORF">PIN31115_00976</name>
</gene>
<dbReference type="Pfam" id="PF00005">
    <property type="entry name" value="ABC_tran"/>
    <property type="match status" value="1"/>
</dbReference>
<dbReference type="SMART" id="SM00382">
    <property type="entry name" value="AAA"/>
    <property type="match status" value="1"/>
</dbReference>
<dbReference type="InterPro" id="IPR003593">
    <property type="entry name" value="AAA+_ATPase"/>
</dbReference>
<evidence type="ECO:0000256" key="4">
    <source>
        <dbReference type="ARBA" id="ARBA00022519"/>
    </source>
</evidence>
<protein>
    <submittedName>
        <fullName evidence="8">Aliphatic sulfonates import ATP-binding protein SsuB</fullName>
        <ecNumber evidence="8">3.6.3.-</ecNumber>
    </submittedName>
</protein>